<reference evidence="3 4" key="1">
    <citation type="submission" date="2024-02" db="EMBL/GenBank/DDBJ databases">
        <title>The whole genome sequence of Pseudomonas benzopyrenica MLY92.</title>
        <authorList>
            <person name="Liu Y."/>
        </authorList>
    </citation>
    <scope>NUCLEOTIDE SEQUENCE [LARGE SCALE GENOMIC DNA]</scope>
    <source>
        <strain evidence="3 4">MLY92</strain>
    </source>
</reference>
<evidence type="ECO:0000313" key="4">
    <source>
        <dbReference type="Proteomes" id="UP001372714"/>
    </source>
</evidence>
<accession>A0ABZ2FUQ0</accession>
<name>A0ABZ2FUQ0_9PSED</name>
<feature type="transmembrane region" description="Helical" evidence="2">
    <location>
        <begin position="96"/>
        <end position="118"/>
    </location>
</feature>
<gene>
    <name evidence="3" type="ORF">V6W80_09940</name>
</gene>
<dbReference type="RefSeq" id="WP_338546839.1">
    <property type="nucleotide sequence ID" value="NZ_CP145723.1"/>
</dbReference>
<organism evidence="3 4">
    <name type="scientific">Pseudomonas benzopyrenica</name>
    <dbReference type="NCBI Taxonomy" id="2993566"/>
    <lineage>
        <taxon>Bacteria</taxon>
        <taxon>Pseudomonadati</taxon>
        <taxon>Pseudomonadota</taxon>
        <taxon>Gammaproteobacteria</taxon>
        <taxon>Pseudomonadales</taxon>
        <taxon>Pseudomonadaceae</taxon>
        <taxon>Pseudomonas</taxon>
    </lineage>
</organism>
<keyword evidence="2" id="KW-0812">Transmembrane</keyword>
<evidence type="ECO:0000256" key="1">
    <source>
        <dbReference type="SAM" id="MobiDB-lite"/>
    </source>
</evidence>
<dbReference type="Proteomes" id="UP001372714">
    <property type="component" value="Chromosome"/>
</dbReference>
<feature type="compositionally biased region" description="Basic and acidic residues" evidence="1">
    <location>
        <begin position="136"/>
        <end position="146"/>
    </location>
</feature>
<evidence type="ECO:0000256" key="2">
    <source>
        <dbReference type="SAM" id="Phobius"/>
    </source>
</evidence>
<keyword evidence="2" id="KW-0472">Membrane</keyword>
<sequence length="154" mass="17205">MANDDYRHELSLRDEQLRRELDLRHENARQEQAARDKALDERLAGFIAAQAERDKALDARFSGFYAAQVERDKQMEDIAARATKAAESAATVKSNYWAAVGVQLLAVAAIVVGGYFALHQSNQSVAQTVQSSYQMGREDGRKEDSRPPVIPVNR</sequence>
<keyword evidence="2" id="KW-1133">Transmembrane helix</keyword>
<protein>
    <submittedName>
        <fullName evidence="3">Uncharacterized protein</fullName>
    </submittedName>
</protein>
<dbReference type="EMBL" id="CP145723">
    <property type="protein sequence ID" value="WWM68563.1"/>
    <property type="molecule type" value="Genomic_DNA"/>
</dbReference>
<feature type="region of interest" description="Disordered" evidence="1">
    <location>
        <begin position="131"/>
        <end position="154"/>
    </location>
</feature>
<evidence type="ECO:0000313" key="3">
    <source>
        <dbReference type="EMBL" id="WWM68563.1"/>
    </source>
</evidence>
<proteinExistence type="predicted"/>
<keyword evidence="4" id="KW-1185">Reference proteome</keyword>